<accession>A0A8S3KE70</accession>
<feature type="region of interest" description="Disordered" evidence="1">
    <location>
        <begin position="59"/>
        <end position="84"/>
    </location>
</feature>
<dbReference type="EMBL" id="CAJOBI010372985">
    <property type="protein sequence ID" value="CAF5229878.1"/>
    <property type="molecule type" value="Genomic_DNA"/>
</dbReference>
<dbReference type="AlphaFoldDB" id="A0A8S3KE70"/>
<dbReference type="Proteomes" id="UP000676336">
    <property type="component" value="Unassembled WGS sequence"/>
</dbReference>
<name>A0A8S3KE70_9BILA</name>
<evidence type="ECO:0000313" key="3">
    <source>
        <dbReference type="EMBL" id="CAF5229878.1"/>
    </source>
</evidence>
<sequence>MKFFSILLKQWSDNVKNNNEKYNTSALSSSSTHSNDKSLSSDSHIQPLFQHKNELYSKNCKRQSQTSSTPVSQSLPSVDVFQPV</sequence>
<feature type="region of interest" description="Disordered" evidence="1">
    <location>
        <begin position="18"/>
        <end position="44"/>
    </location>
</feature>
<evidence type="ECO:0000256" key="1">
    <source>
        <dbReference type="SAM" id="MobiDB-lite"/>
    </source>
</evidence>
<dbReference type="EMBL" id="CAJOBH010278913">
    <property type="protein sequence ID" value="CAF5169563.1"/>
    <property type="molecule type" value="Genomic_DNA"/>
</dbReference>
<dbReference type="Proteomes" id="UP000681967">
    <property type="component" value="Unassembled WGS sequence"/>
</dbReference>
<organism evidence="3 4">
    <name type="scientific">Rotaria magnacalcarata</name>
    <dbReference type="NCBI Taxonomy" id="392030"/>
    <lineage>
        <taxon>Eukaryota</taxon>
        <taxon>Metazoa</taxon>
        <taxon>Spiralia</taxon>
        <taxon>Gnathifera</taxon>
        <taxon>Rotifera</taxon>
        <taxon>Eurotatoria</taxon>
        <taxon>Bdelloidea</taxon>
        <taxon>Philodinida</taxon>
        <taxon>Philodinidae</taxon>
        <taxon>Rotaria</taxon>
    </lineage>
</organism>
<comment type="caution">
    <text evidence="3">The sequence shown here is derived from an EMBL/GenBank/DDBJ whole genome shotgun (WGS) entry which is preliminary data.</text>
</comment>
<gene>
    <name evidence="2" type="ORF">BYL167_LOCUS76949</name>
    <name evidence="3" type="ORF">SMN809_LOCUS86798</name>
</gene>
<feature type="compositionally biased region" description="Low complexity" evidence="1">
    <location>
        <begin position="64"/>
        <end position="78"/>
    </location>
</feature>
<protein>
    <submittedName>
        <fullName evidence="3">Uncharacterized protein</fullName>
    </submittedName>
</protein>
<evidence type="ECO:0000313" key="4">
    <source>
        <dbReference type="Proteomes" id="UP000676336"/>
    </source>
</evidence>
<proteinExistence type="predicted"/>
<reference evidence="3" key="1">
    <citation type="submission" date="2021-02" db="EMBL/GenBank/DDBJ databases">
        <authorList>
            <person name="Nowell W R."/>
        </authorList>
    </citation>
    <scope>NUCLEOTIDE SEQUENCE</scope>
</reference>
<feature type="non-terminal residue" evidence="3">
    <location>
        <position position="1"/>
    </location>
</feature>
<evidence type="ECO:0000313" key="2">
    <source>
        <dbReference type="EMBL" id="CAF5169563.1"/>
    </source>
</evidence>